<dbReference type="PANTHER" id="PTHR14152:SF5">
    <property type="entry name" value="U4_U6.U5 TRI-SNRNP-ASSOCIATED PROTEIN 1"/>
    <property type="match status" value="1"/>
</dbReference>
<evidence type="ECO:0000256" key="1">
    <source>
        <dbReference type="ARBA" id="ARBA00004123"/>
    </source>
</evidence>
<feature type="region of interest" description="Disordered" evidence="7">
    <location>
        <begin position="81"/>
        <end position="161"/>
    </location>
</feature>
<protein>
    <submittedName>
        <fullName evidence="8">Uncharacterized protein</fullName>
    </submittedName>
</protein>
<evidence type="ECO:0000256" key="7">
    <source>
        <dbReference type="SAM" id="MobiDB-lite"/>
    </source>
</evidence>
<evidence type="ECO:0000256" key="5">
    <source>
        <dbReference type="ARBA" id="ARBA00023242"/>
    </source>
</evidence>
<dbReference type="GO" id="GO:0046540">
    <property type="term" value="C:U4/U6 x U5 tri-snRNP complex"/>
    <property type="evidence" value="ECO:0007669"/>
    <property type="project" value="InterPro"/>
</dbReference>
<evidence type="ECO:0000256" key="6">
    <source>
        <dbReference type="SAM" id="Coils"/>
    </source>
</evidence>
<accession>A0A250XJM3</accession>
<evidence type="ECO:0000256" key="3">
    <source>
        <dbReference type="ARBA" id="ARBA00022664"/>
    </source>
</evidence>
<dbReference type="Proteomes" id="UP000232323">
    <property type="component" value="Unassembled WGS sequence"/>
</dbReference>
<keyword evidence="5" id="KW-0539">Nucleus</keyword>
<feature type="coiled-coil region" evidence="6">
    <location>
        <begin position="189"/>
        <end position="216"/>
    </location>
</feature>
<keyword evidence="3" id="KW-0507">mRNA processing</keyword>
<keyword evidence="9" id="KW-1185">Reference proteome</keyword>
<feature type="region of interest" description="Disordered" evidence="7">
    <location>
        <begin position="44"/>
        <end position="69"/>
    </location>
</feature>
<dbReference type="Pfam" id="PF03343">
    <property type="entry name" value="SART-1"/>
    <property type="match status" value="1"/>
</dbReference>
<dbReference type="PANTHER" id="PTHR14152">
    <property type="entry name" value="SQUAMOUS CELL CARCINOMA ANTIGEN RECOGNISED BY CYTOTOXIC T LYMPHOCYTES"/>
    <property type="match status" value="1"/>
</dbReference>
<sequence length="300" mass="33500">MSHNGDPGAQVPHVEVQESGGEISMSIEETNRLRISLGLKPLNMEAPQKQSAVDVKKQEQARKEAEQERLAADLRARIEAHKSARQQQSFLAVKGLGEADEDDDMASWVERSRRMAEEQRQKQKQQGGGGTKKTSTSQGRDDDEDEDDGEGYGSKDLAGLKVRHVGMDDLSRGDEVVLTLADRGILDEKGNLQEDEDELENVRIAEERKRKKAREAAAPKAKPLWEEDGKRRGILDKYDEEDDQVMKLDQLNVHDADLRREETRRRLEAAGKILDSADTGGSSTALKIAGDYLTSEEQVR</sequence>
<reference evidence="8 9" key="1">
    <citation type="submission" date="2017-08" db="EMBL/GenBank/DDBJ databases">
        <title>Acidophilic green algal genome provides insights into adaptation to an acidic environment.</title>
        <authorList>
            <person name="Hirooka S."/>
            <person name="Hirose Y."/>
            <person name="Kanesaki Y."/>
            <person name="Higuchi S."/>
            <person name="Fujiwara T."/>
            <person name="Onuma R."/>
            <person name="Era A."/>
            <person name="Ohbayashi R."/>
            <person name="Uzuka A."/>
            <person name="Nozaki H."/>
            <person name="Yoshikawa H."/>
            <person name="Miyagishima S.Y."/>
        </authorList>
    </citation>
    <scope>NUCLEOTIDE SEQUENCE [LARGE SCALE GENOMIC DNA]</scope>
    <source>
        <strain evidence="8 9">NIES-2499</strain>
    </source>
</reference>
<comment type="similarity">
    <text evidence="2">Belongs to the SNU66/SART1 family.</text>
</comment>
<gene>
    <name evidence="8" type="ORF">CEUSTIGMA_g10717.t1</name>
</gene>
<proteinExistence type="inferred from homology"/>
<name>A0A250XJM3_9CHLO</name>
<dbReference type="STRING" id="1157962.A0A250XJM3"/>
<feature type="compositionally biased region" description="Basic and acidic residues" evidence="7">
    <location>
        <begin position="110"/>
        <end position="121"/>
    </location>
</feature>
<keyword evidence="6" id="KW-0175">Coiled coil</keyword>
<feature type="compositionally biased region" description="Basic and acidic residues" evidence="7">
    <location>
        <begin position="54"/>
        <end position="69"/>
    </location>
</feature>
<evidence type="ECO:0000256" key="2">
    <source>
        <dbReference type="ARBA" id="ARBA00006076"/>
    </source>
</evidence>
<comment type="subcellular location">
    <subcellularLocation>
        <location evidence="1">Nucleus</location>
    </subcellularLocation>
</comment>
<dbReference type="OrthoDB" id="5583at2759"/>
<dbReference type="InterPro" id="IPR045347">
    <property type="entry name" value="HIND"/>
</dbReference>
<keyword evidence="4" id="KW-0508">mRNA splicing</keyword>
<dbReference type="GO" id="GO:0000481">
    <property type="term" value="P:maturation of 5S rRNA"/>
    <property type="evidence" value="ECO:0007669"/>
    <property type="project" value="TreeGrafter"/>
</dbReference>
<evidence type="ECO:0000256" key="4">
    <source>
        <dbReference type="ARBA" id="ARBA00023187"/>
    </source>
</evidence>
<feature type="region of interest" description="Disordered" evidence="7">
    <location>
        <begin position="1"/>
        <end position="21"/>
    </location>
</feature>
<dbReference type="Pfam" id="PF19252">
    <property type="entry name" value="HIND"/>
    <property type="match status" value="1"/>
</dbReference>
<evidence type="ECO:0000313" key="8">
    <source>
        <dbReference type="EMBL" id="GAX83291.1"/>
    </source>
</evidence>
<dbReference type="InterPro" id="IPR005011">
    <property type="entry name" value="SNU66/SART1"/>
</dbReference>
<feature type="compositionally biased region" description="Acidic residues" evidence="7">
    <location>
        <begin position="141"/>
        <end position="150"/>
    </location>
</feature>
<organism evidence="8 9">
    <name type="scientific">Chlamydomonas eustigma</name>
    <dbReference type="NCBI Taxonomy" id="1157962"/>
    <lineage>
        <taxon>Eukaryota</taxon>
        <taxon>Viridiplantae</taxon>
        <taxon>Chlorophyta</taxon>
        <taxon>core chlorophytes</taxon>
        <taxon>Chlorophyceae</taxon>
        <taxon>CS clade</taxon>
        <taxon>Chlamydomonadales</taxon>
        <taxon>Chlamydomonadaceae</taxon>
        <taxon>Chlamydomonas</taxon>
    </lineage>
</organism>
<evidence type="ECO:0000313" key="9">
    <source>
        <dbReference type="Proteomes" id="UP000232323"/>
    </source>
</evidence>
<dbReference type="GO" id="GO:0045292">
    <property type="term" value="P:mRNA cis splicing, via spliceosome"/>
    <property type="evidence" value="ECO:0007669"/>
    <property type="project" value="TreeGrafter"/>
</dbReference>
<dbReference type="EMBL" id="BEGY01000095">
    <property type="protein sequence ID" value="GAX83291.1"/>
    <property type="molecule type" value="Genomic_DNA"/>
</dbReference>
<comment type="caution">
    <text evidence="8">The sequence shown here is derived from an EMBL/GenBank/DDBJ whole genome shotgun (WGS) entry which is preliminary data.</text>
</comment>
<dbReference type="AlphaFoldDB" id="A0A250XJM3"/>